<dbReference type="OrthoDB" id="10250600at2759"/>
<dbReference type="Pfam" id="PF10508">
    <property type="entry name" value="Proteasom_PSMB"/>
    <property type="match status" value="1"/>
</dbReference>
<dbReference type="SUPFAM" id="SSF48371">
    <property type="entry name" value="ARM repeat"/>
    <property type="match status" value="1"/>
</dbReference>
<feature type="non-terminal residue" evidence="3">
    <location>
        <position position="461"/>
    </location>
</feature>
<dbReference type="PANTHER" id="PTHR13554">
    <property type="entry name" value="26S PROTEASOME NON-ATPASE REGULATORY SUBUNIT 5-RELATED"/>
    <property type="match status" value="1"/>
</dbReference>
<sequence>VKHTLIPALRTTLVSQKPVKKFCELPLEDATVALLKQGPNTDPELAEEMLKVLQTIPSNEFRNIRLLVCILDLIVSKDDLRLAELGSQVLRLHPSFILFNEEAIRQTKDRLQRFSSESTIRYRLLELLVQSCCTSNVGNEEKAKASEMPETNCCWDVLVKAGVLSALIEDFGKSDDPLIQTNSLHLMSDLCRLEAGRKFLLFGAGSSVLSEAMTVLKQGPDAPFSIVRDACLKLFTVLGSFSQDPVNEVFKVFPDFKSILLKSLRDGELAALEAAAELVRQDPIQRLPIILDDEALKSLRAGVGTLVSSGDVYCTVRALKACDVLLDIQPVNSAAADLSERVFWSMSLPLAQLCLRPFTEIQVVAFEVLEKIVRFRYGVTFLMRGSSHDLLLSLLDRSKAPSKEAKEVRWKVVNSLLTAHPEQRGVPEIDSDIWLKLKNFQMQGPFHVEAYSQVLMEDSTS</sequence>
<name>A0A7R8WLL0_9CRUS</name>
<dbReference type="EMBL" id="OB667664">
    <property type="protein sequence ID" value="CAD7234064.1"/>
    <property type="molecule type" value="Genomic_DNA"/>
</dbReference>
<evidence type="ECO:0000256" key="2">
    <source>
        <dbReference type="ARBA" id="ARBA00014933"/>
    </source>
</evidence>
<accession>A0A7R8WLL0</accession>
<gene>
    <name evidence="3" type="ORF">CTOB1V02_LOCUS11882</name>
</gene>
<organism evidence="3">
    <name type="scientific">Cyprideis torosa</name>
    <dbReference type="NCBI Taxonomy" id="163714"/>
    <lineage>
        <taxon>Eukaryota</taxon>
        <taxon>Metazoa</taxon>
        <taxon>Ecdysozoa</taxon>
        <taxon>Arthropoda</taxon>
        <taxon>Crustacea</taxon>
        <taxon>Oligostraca</taxon>
        <taxon>Ostracoda</taxon>
        <taxon>Podocopa</taxon>
        <taxon>Podocopida</taxon>
        <taxon>Cytherocopina</taxon>
        <taxon>Cytheroidea</taxon>
        <taxon>Cytherideidae</taxon>
        <taxon>Cyprideis</taxon>
    </lineage>
</organism>
<dbReference type="AlphaFoldDB" id="A0A7R8WLL0"/>
<protein>
    <recommendedName>
        <fullName evidence="2">26S proteasome non-ATPase regulatory subunit 5</fullName>
    </recommendedName>
</protein>
<dbReference type="InterPro" id="IPR016024">
    <property type="entry name" value="ARM-type_fold"/>
</dbReference>
<evidence type="ECO:0000313" key="3">
    <source>
        <dbReference type="EMBL" id="CAD7234064.1"/>
    </source>
</evidence>
<dbReference type="GO" id="GO:0043248">
    <property type="term" value="P:proteasome assembly"/>
    <property type="evidence" value="ECO:0007669"/>
    <property type="project" value="InterPro"/>
</dbReference>
<dbReference type="GO" id="GO:0005829">
    <property type="term" value="C:cytosol"/>
    <property type="evidence" value="ECO:0007669"/>
    <property type="project" value="TreeGrafter"/>
</dbReference>
<proteinExistence type="inferred from homology"/>
<dbReference type="InterPro" id="IPR019538">
    <property type="entry name" value="PSMD5"/>
</dbReference>
<dbReference type="PANTHER" id="PTHR13554:SF10">
    <property type="entry name" value="26S PROTEASOME NON-ATPASE REGULATORY SUBUNIT 5"/>
    <property type="match status" value="1"/>
</dbReference>
<evidence type="ECO:0000256" key="1">
    <source>
        <dbReference type="ARBA" id="ARBA00006823"/>
    </source>
</evidence>
<comment type="similarity">
    <text evidence="1">Belongs to the proteasome subunit S5B/HSM3 family.</text>
</comment>
<reference evidence="3" key="1">
    <citation type="submission" date="2020-11" db="EMBL/GenBank/DDBJ databases">
        <authorList>
            <person name="Tran Van P."/>
        </authorList>
    </citation>
    <scope>NUCLEOTIDE SEQUENCE</scope>
</reference>